<keyword evidence="2" id="KW-1185">Reference proteome</keyword>
<dbReference type="EMBL" id="BAFN01000001">
    <property type="protein sequence ID" value="GAN33749.1"/>
    <property type="molecule type" value="Genomic_DNA"/>
</dbReference>
<keyword evidence="1" id="KW-0378">Hydrolase</keyword>
<reference evidence="2" key="1">
    <citation type="journal article" date="2015" name="Genome Announc.">
        <title>Draft Genome Sequence of an Anaerobic Ammonium-Oxidizing Bacterium, "Candidatus Brocadia sinica".</title>
        <authorList>
            <person name="Oshiki M."/>
            <person name="Shinyako-Hata K."/>
            <person name="Satoh H."/>
            <person name="Okabe S."/>
        </authorList>
    </citation>
    <scope>NUCLEOTIDE SEQUENCE [LARGE SCALE GENOMIC DNA]</scope>
    <source>
        <strain evidence="2">JPN1</strain>
    </source>
</reference>
<comment type="caution">
    <text evidence="1">The sequence shown here is derived from an EMBL/GenBank/DDBJ whole genome shotgun (WGS) entry which is preliminary data.</text>
</comment>
<evidence type="ECO:0000313" key="1">
    <source>
        <dbReference type="EMBL" id="GAN33749.1"/>
    </source>
</evidence>
<sequence length="48" mass="5264">MAAMKGIIRLPQKEGKIPIYKKIKLPGKSLTEIVLEDKELFGVIGVGI</sequence>
<evidence type="ECO:0000313" key="2">
    <source>
        <dbReference type="Proteomes" id="UP000032309"/>
    </source>
</evidence>
<dbReference type="GO" id="GO:0016787">
    <property type="term" value="F:hydrolase activity"/>
    <property type="evidence" value="ECO:0007669"/>
    <property type="project" value="UniProtKB-KW"/>
</dbReference>
<name>A0ABQ0JZ46_9BACT</name>
<dbReference type="RefSeq" id="WP_162183238.1">
    <property type="nucleotide sequence ID" value="NZ_BAFN01000001.1"/>
</dbReference>
<organism evidence="1 2">
    <name type="scientific">Candidatus Brocadia sinica JPN1</name>
    <dbReference type="NCBI Taxonomy" id="1197129"/>
    <lineage>
        <taxon>Bacteria</taxon>
        <taxon>Pseudomonadati</taxon>
        <taxon>Planctomycetota</taxon>
        <taxon>Candidatus Brocadiia</taxon>
        <taxon>Candidatus Brocadiales</taxon>
        <taxon>Candidatus Brocadiaceae</taxon>
        <taxon>Candidatus Brocadia</taxon>
    </lineage>
</organism>
<dbReference type="Proteomes" id="UP000032309">
    <property type="component" value="Unassembled WGS sequence"/>
</dbReference>
<accession>A0ABQ0JZ46</accession>
<gene>
    <name evidence="1" type="ORF">BROSI_A2283</name>
</gene>
<proteinExistence type="predicted"/>
<protein>
    <submittedName>
        <fullName evidence="1">Dienelactone hydrolase and related enzymes</fullName>
    </submittedName>
</protein>